<dbReference type="GO" id="GO:0051539">
    <property type="term" value="F:4 iron, 4 sulfur cluster binding"/>
    <property type="evidence" value="ECO:0007669"/>
    <property type="project" value="UniProtKB-KW"/>
</dbReference>
<evidence type="ECO:0000313" key="14">
    <source>
        <dbReference type="Proteomes" id="UP000663870"/>
    </source>
</evidence>
<comment type="catalytic activity">
    <reaction evidence="4">
        <text>DNA(n) + a 2'-deoxyribonucleoside 5'-triphosphate = DNA(n+1) + diphosphate</text>
        <dbReference type="Rhea" id="RHEA:22508"/>
        <dbReference type="Rhea" id="RHEA-COMP:17339"/>
        <dbReference type="Rhea" id="RHEA-COMP:17340"/>
        <dbReference type="ChEBI" id="CHEBI:33019"/>
        <dbReference type="ChEBI" id="CHEBI:61560"/>
        <dbReference type="ChEBI" id="CHEBI:173112"/>
        <dbReference type="EC" id="2.7.7.7"/>
    </reaction>
</comment>
<keyword evidence="4" id="KW-0004">4Fe-4S</keyword>
<dbReference type="Proteomes" id="UP000663870">
    <property type="component" value="Unassembled WGS sequence"/>
</dbReference>
<dbReference type="Proteomes" id="UP000663874">
    <property type="component" value="Unassembled WGS sequence"/>
</dbReference>
<keyword evidence="2 4" id="KW-0548">Nucleotidyltransferase</keyword>
<dbReference type="GO" id="GO:0008270">
    <property type="term" value="F:zinc ion binding"/>
    <property type="evidence" value="ECO:0007669"/>
    <property type="project" value="UniProtKB-KW"/>
</dbReference>
<dbReference type="Proteomes" id="UP000663882">
    <property type="component" value="Unassembled WGS sequence"/>
</dbReference>
<dbReference type="GO" id="GO:0003887">
    <property type="term" value="F:DNA-directed DNA polymerase activity"/>
    <property type="evidence" value="ECO:0007669"/>
    <property type="project" value="UniProtKB-KW"/>
</dbReference>
<evidence type="ECO:0000313" key="8">
    <source>
        <dbReference type="EMBL" id="CAF1374448.1"/>
    </source>
</evidence>
<keyword evidence="14" id="KW-1185">Reference proteome</keyword>
<dbReference type="InterPro" id="IPR029703">
    <property type="entry name" value="POL2"/>
</dbReference>
<keyword evidence="4" id="KW-0863">Zinc-finger</keyword>
<protein>
    <recommendedName>
        <fullName evidence="4">DNA polymerase epsilon catalytic subunit</fullName>
        <ecNumber evidence="4">2.7.7.7</ecNumber>
    </recommendedName>
</protein>
<evidence type="ECO:0000256" key="3">
    <source>
        <dbReference type="ARBA" id="ARBA00022932"/>
    </source>
</evidence>
<dbReference type="GO" id="GO:0006297">
    <property type="term" value="P:nucleotide-excision repair, DNA gap filling"/>
    <property type="evidence" value="ECO:0007669"/>
    <property type="project" value="TreeGrafter"/>
</dbReference>
<gene>
    <name evidence="11" type="ORF">FNK824_LOCUS24483</name>
    <name evidence="12" type="ORF">JBS370_LOCUS26284</name>
    <name evidence="10" type="ORF">JXQ802_LOCUS49648</name>
    <name evidence="13" type="ORF">OTI717_LOCUS35820</name>
    <name evidence="8" type="ORF">PYM288_LOCUS33530</name>
    <name evidence="9" type="ORF">RFH988_LOCUS36801</name>
    <name evidence="6" type="ORF">SEV965_LOCUS12110</name>
    <name evidence="7" type="ORF">ZHD862_LOCUS14934</name>
</gene>
<evidence type="ECO:0000313" key="12">
    <source>
        <dbReference type="EMBL" id="CAF4001172.1"/>
    </source>
</evidence>
<organism evidence="11 15">
    <name type="scientific">Rotaria sordida</name>
    <dbReference type="NCBI Taxonomy" id="392033"/>
    <lineage>
        <taxon>Eukaryota</taxon>
        <taxon>Metazoa</taxon>
        <taxon>Spiralia</taxon>
        <taxon>Gnathifera</taxon>
        <taxon>Rotifera</taxon>
        <taxon>Eurotatoria</taxon>
        <taxon>Bdelloidea</taxon>
        <taxon>Philodinida</taxon>
        <taxon>Philodinidae</taxon>
        <taxon>Rotaria</taxon>
    </lineage>
</organism>
<dbReference type="Proteomes" id="UP000663889">
    <property type="component" value="Unassembled WGS sequence"/>
</dbReference>
<dbReference type="EMBL" id="CAJNOL010006044">
    <property type="protein sequence ID" value="CAF1613207.1"/>
    <property type="molecule type" value="Genomic_DNA"/>
</dbReference>
<dbReference type="EMBL" id="CAJOBD010004599">
    <property type="protein sequence ID" value="CAF4001172.1"/>
    <property type="molecule type" value="Genomic_DNA"/>
</dbReference>
<accession>A0A819M514</accession>
<keyword evidence="4" id="KW-0238">DNA-binding</keyword>
<dbReference type="EMBL" id="CAJOBE010005459">
    <property type="protein sequence ID" value="CAF3973807.1"/>
    <property type="molecule type" value="Genomic_DNA"/>
</dbReference>
<dbReference type="GO" id="GO:0008310">
    <property type="term" value="F:single-stranded DNA 3'-5' DNA exonuclease activity"/>
    <property type="evidence" value="ECO:0007669"/>
    <property type="project" value="TreeGrafter"/>
</dbReference>
<dbReference type="InterPro" id="IPR006134">
    <property type="entry name" value="DNA-dir_DNA_pol_B_multi_dom"/>
</dbReference>
<evidence type="ECO:0000256" key="4">
    <source>
        <dbReference type="RuleBase" id="RU365029"/>
    </source>
</evidence>
<dbReference type="EMBL" id="CAJOAX010014334">
    <property type="protein sequence ID" value="CAF4142700.1"/>
    <property type="molecule type" value="Genomic_DNA"/>
</dbReference>
<name>A0A819M514_9BILA</name>
<evidence type="ECO:0000313" key="13">
    <source>
        <dbReference type="EMBL" id="CAF4142700.1"/>
    </source>
</evidence>
<dbReference type="GO" id="GO:0003677">
    <property type="term" value="F:DNA binding"/>
    <property type="evidence" value="ECO:0007669"/>
    <property type="project" value="UniProtKB-KW"/>
</dbReference>
<comment type="function">
    <text evidence="4">DNA polymerase II participates in chromosomal DNA replication.</text>
</comment>
<dbReference type="Proteomes" id="UP000663864">
    <property type="component" value="Unassembled WGS sequence"/>
</dbReference>
<dbReference type="EMBL" id="CAJNOH010004600">
    <property type="protein sequence ID" value="CAF1374448.1"/>
    <property type="molecule type" value="Genomic_DNA"/>
</dbReference>
<keyword evidence="4" id="KW-0411">Iron-sulfur</keyword>
<keyword evidence="4" id="KW-0408">Iron</keyword>
<dbReference type="Pfam" id="PF00136">
    <property type="entry name" value="DNA_pol_B"/>
    <property type="match status" value="1"/>
</dbReference>
<evidence type="ECO:0000313" key="6">
    <source>
        <dbReference type="EMBL" id="CAF1027088.1"/>
    </source>
</evidence>
<dbReference type="InterPro" id="IPR043502">
    <property type="entry name" value="DNA/RNA_pol_sf"/>
</dbReference>
<keyword evidence="1 4" id="KW-0808">Transferase</keyword>
<dbReference type="EC" id="2.7.7.7" evidence="4"/>
<comment type="subcellular location">
    <subcellularLocation>
        <location evidence="4">Nucleus</location>
    </subcellularLocation>
</comment>
<dbReference type="PANTHER" id="PTHR10670:SF0">
    <property type="entry name" value="DNA POLYMERASE EPSILON CATALYTIC SUBUNIT A"/>
    <property type="match status" value="1"/>
</dbReference>
<keyword evidence="4" id="KW-0479">Metal-binding</keyword>
<dbReference type="PANTHER" id="PTHR10670">
    <property type="entry name" value="DNA POLYMERASE EPSILON CATALYTIC SUBUNIT A"/>
    <property type="match status" value="1"/>
</dbReference>
<comment type="caution">
    <text evidence="11">The sequence shown here is derived from an EMBL/GenBank/DDBJ whole genome shotgun (WGS) entry which is preliminary data.</text>
</comment>
<evidence type="ECO:0000313" key="15">
    <source>
        <dbReference type="Proteomes" id="UP000663874"/>
    </source>
</evidence>
<evidence type="ECO:0000256" key="1">
    <source>
        <dbReference type="ARBA" id="ARBA00022679"/>
    </source>
</evidence>
<dbReference type="GO" id="GO:0000278">
    <property type="term" value="P:mitotic cell cycle"/>
    <property type="evidence" value="ECO:0007669"/>
    <property type="project" value="TreeGrafter"/>
</dbReference>
<sequence length="177" mass="20818">MYPNIIITNRLRSSAVVNSTICAQCNLNHPNARCQPNNNNNTLSFHELPQETQLSIERKHLADYCLRAFRDRCYAYKSLHKKRKKKLGNAAKKNDLNEVKRCNNLIVIYDSLQFAYKCILNSFYGYVMRRGARWHRMEMDGNVCTTGSIIIKRTRELVEQIERPLELDTIRYLIFQT</sequence>
<keyword evidence="3 4" id="KW-0239">DNA-directed DNA polymerase</keyword>
<dbReference type="EMBL" id="CAJNOO010006661">
    <property type="protein sequence ID" value="CAF1452150.1"/>
    <property type="molecule type" value="Genomic_DNA"/>
</dbReference>
<dbReference type="Gene3D" id="3.90.1600.10">
    <property type="entry name" value="Palm domain of DNA polymerase"/>
    <property type="match status" value="1"/>
</dbReference>
<dbReference type="GO" id="GO:0008622">
    <property type="term" value="C:epsilon DNA polymerase complex"/>
    <property type="evidence" value="ECO:0007669"/>
    <property type="project" value="InterPro"/>
</dbReference>
<proteinExistence type="inferred from homology"/>
<dbReference type="GO" id="GO:0000166">
    <property type="term" value="F:nucleotide binding"/>
    <property type="evidence" value="ECO:0007669"/>
    <property type="project" value="InterPro"/>
</dbReference>
<evidence type="ECO:0000313" key="9">
    <source>
        <dbReference type="EMBL" id="CAF1452150.1"/>
    </source>
</evidence>
<keyword evidence="4" id="KW-0862">Zinc</keyword>
<dbReference type="EMBL" id="CAJNOT010000661">
    <property type="protein sequence ID" value="CAF1048625.1"/>
    <property type="molecule type" value="Genomic_DNA"/>
</dbReference>
<evidence type="ECO:0000259" key="5">
    <source>
        <dbReference type="Pfam" id="PF00136"/>
    </source>
</evidence>
<dbReference type="Proteomes" id="UP000663823">
    <property type="component" value="Unassembled WGS sequence"/>
</dbReference>
<dbReference type="Proteomes" id="UP000663836">
    <property type="component" value="Unassembled WGS sequence"/>
</dbReference>
<comment type="cofactor">
    <cofactor evidence="4">
        <name>[4Fe-4S] cluster</name>
        <dbReference type="ChEBI" id="CHEBI:49883"/>
    </cofactor>
</comment>
<keyword evidence="4" id="KW-0539">Nucleus</keyword>
<dbReference type="OrthoDB" id="10060449at2759"/>
<dbReference type="GO" id="GO:0006272">
    <property type="term" value="P:leading strand elongation"/>
    <property type="evidence" value="ECO:0007669"/>
    <property type="project" value="TreeGrafter"/>
</dbReference>
<evidence type="ECO:0000313" key="10">
    <source>
        <dbReference type="EMBL" id="CAF1613207.1"/>
    </source>
</evidence>
<feature type="domain" description="DNA-directed DNA polymerase family B multifunctional" evidence="5">
    <location>
        <begin position="91"/>
        <end position="161"/>
    </location>
</feature>
<dbReference type="GO" id="GO:0006287">
    <property type="term" value="P:base-excision repair, gap-filling"/>
    <property type="evidence" value="ECO:0007669"/>
    <property type="project" value="TreeGrafter"/>
</dbReference>
<keyword evidence="4" id="KW-0235">DNA replication</keyword>
<evidence type="ECO:0000313" key="11">
    <source>
        <dbReference type="EMBL" id="CAF3973807.1"/>
    </source>
</evidence>
<dbReference type="InterPro" id="IPR023211">
    <property type="entry name" value="DNA_pol_palm_dom_sf"/>
</dbReference>
<dbReference type="GO" id="GO:0045004">
    <property type="term" value="P:DNA replication proofreading"/>
    <property type="evidence" value="ECO:0007669"/>
    <property type="project" value="TreeGrafter"/>
</dbReference>
<dbReference type="EMBL" id="CAJNOU010000542">
    <property type="protein sequence ID" value="CAF1027088.1"/>
    <property type="molecule type" value="Genomic_DNA"/>
</dbReference>
<reference evidence="11" key="1">
    <citation type="submission" date="2021-02" db="EMBL/GenBank/DDBJ databases">
        <authorList>
            <person name="Nowell W R."/>
        </authorList>
    </citation>
    <scope>NUCLEOTIDE SEQUENCE</scope>
</reference>
<dbReference type="AlphaFoldDB" id="A0A819M514"/>
<dbReference type="Proteomes" id="UP000663854">
    <property type="component" value="Unassembled WGS sequence"/>
</dbReference>
<evidence type="ECO:0000313" key="7">
    <source>
        <dbReference type="EMBL" id="CAF1048625.1"/>
    </source>
</evidence>
<dbReference type="SUPFAM" id="SSF56672">
    <property type="entry name" value="DNA/RNA polymerases"/>
    <property type="match status" value="1"/>
</dbReference>
<comment type="similarity">
    <text evidence="4">Belongs to the DNA polymerase type-B family.</text>
</comment>
<evidence type="ECO:0000256" key="2">
    <source>
        <dbReference type="ARBA" id="ARBA00022695"/>
    </source>
</evidence>